<evidence type="ECO:0000313" key="12">
    <source>
        <dbReference type="Proteomes" id="UP001595462"/>
    </source>
</evidence>
<comment type="similarity">
    <text evidence="8 9">Belongs to the TRAP transporter small permease family.</text>
</comment>
<gene>
    <name evidence="11" type="ORF">ACFOSU_03625</name>
</gene>
<evidence type="ECO:0000313" key="11">
    <source>
        <dbReference type="EMBL" id="MFC3102972.1"/>
    </source>
</evidence>
<evidence type="ECO:0000256" key="2">
    <source>
        <dbReference type="ARBA" id="ARBA00022448"/>
    </source>
</evidence>
<dbReference type="PANTHER" id="PTHR35011">
    <property type="entry name" value="2,3-DIKETO-L-GULONATE TRAP TRANSPORTER SMALL PERMEASE PROTEIN YIAM"/>
    <property type="match status" value="1"/>
</dbReference>
<evidence type="ECO:0000256" key="7">
    <source>
        <dbReference type="ARBA" id="ARBA00023136"/>
    </source>
</evidence>
<dbReference type="Pfam" id="PF04290">
    <property type="entry name" value="DctQ"/>
    <property type="match status" value="1"/>
</dbReference>
<evidence type="ECO:0000256" key="1">
    <source>
        <dbReference type="ARBA" id="ARBA00004429"/>
    </source>
</evidence>
<accession>A0ABV7EMS3</accession>
<evidence type="ECO:0000256" key="6">
    <source>
        <dbReference type="ARBA" id="ARBA00022989"/>
    </source>
</evidence>
<feature type="domain" description="Tripartite ATP-independent periplasmic transporters DctQ component" evidence="10">
    <location>
        <begin position="30"/>
        <end position="159"/>
    </location>
</feature>
<comment type="caution">
    <text evidence="11">The sequence shown here is derived from an EMBL/GenBank/DDBJ whole genome shotgun (WGS) entry which is preliminary data.</text>
</comment>
<dbReference type="InterPro" id="IPR055348">
    <property type="entry name" value="DctQ"/>
</dbReference>
<dbReference type="InterPro" id="IPR007387">
    <property type="entry name" value="TRAP_DctQ"/>
</dbReference>
<evidence type="ECO:0000256" key="5">
    <source>
        <dbReference type="ARBA" id="ARBA00022692"/>
    </source>
</evidence>
<sequence length="174" mass="19157">MPDHSVRRVFDRAITASGVLVGLAALFIGISVSYDVLMRQILGSTTSWVVDVNTYLVAFIAFIGAGYGLQEDAHVRVDLVTRRLGERTRWCLRLLSDAIILLVTATLLWLGGAYCWEAWTSSEQSSGLFSVPLWIPYASLPVGMLLLLIVQITRVVDTIVGYPRDVSYVHPGMG</sequence>
<protein>
    <recommendedName>
        <fullName evidence="9">TRAP transporter small permease protein</fullName>
    </recommendedName>
</protein>
<evidence type="ECO:0000256" key="8">
    <source>
        <dbReference type="ARBA" id="ARBA00038436"/>
    </source>
</evidence>
<feature type="transmembrane region" description="Helical" evidence="9">
    <location>
        <begin position="90"/>
        <end position="111"/>
    </location>
</feature>
<dbReference type="RefSeq" id="WP_380686540.1">
    <property type="nucleotide sequence ID" value="NZ_JBHRSS010000003.1"/>
</dbReference>
<feature type="transmembrane region" description="Helical" evidence="9">
    <location>
        <begin position="131"/>
        <end position="150"/>
    </location>
</feature>
<comment type="function">
    <text evidence="9">Part of the tripartite ATP-independent periplasmic (TRAP) transport system.</text>
</comment>
<dbReference type="PANTHER" id="PTHR35011:SF4">
    <property type="entry name" value="SLL1102 PROTEIN"/>
    <property type="match status" value="1"/>
</dbReference>
<feature type="transmembrane region" description="Helical" evidence="9">
    <location>
        <begin position="12"/>
        <end position="32"/>
    </location>
</feature>
<evidence type="ECO:0000256" key="4">
    <source>
        <dbReference type="ARBA" id="ARBA00022519"/>
    </source>
</evidence>
<keyword evidence="7 9" id="KW-0472">Membrane</keyword>
<evidence type="ECO:0000259" key="10">
    <source>
        <dbReference type="Pfam" id="PF04290"/>
    </source>
</evidence>
<feature type="transmembrane region" description="Helical" evidence="9">
    <location>
        <begin position="52"/>
        <end position="69"/>
    </location>
</feature>
<dbReference type="Proteomes" id="UP001595462">
    <property type="component" value="Unassembled WGS sequence"/>
</dbReference>
<name>A0ABV7EMS3_9GAMM</name>
<organism evidence="11 12">
    <name type="scientific">Salinisphaera aquimarina</name>
    <dbReference type="NCBI Taxonomy" id="2094031"/>
    <lineage>
        <taxon>Bacteria</taxon>
        <taxon>Pseudomonadati</taxon>
        <taxon>Pseudomonadota</taxon>
        <taxon>Gammaproteobacteria</taxon>
        <taxon>Salinisphaerales</taxon>
        <taxon>Salinisphaeraceae</taxon>
        <taxon>Salinisphaera</taxon>
    </lineage>
</organism>
<comment type="subunit">
    <text evidence="9">The complex comprises the extracytoplasmic solute receptor protein and the two transmembrane proteins.</text>
</comment>
<keyword evidence="12" id="KW-1185">Reference proteome</keyword>
<evidence type="ECO:0000256" key="3">
    <source>
        <dbReference type="ARBA" id="ARBA00022475"/>
    </source>
</evidence>
<comment type="subcellular location">
    <subcellularLocation>
        <location evidence="1 9">Cell inner membrane</location>
        <topology evidence="1 9">Multi-pass membrane protein</topology>
    </subcellularLocation>
</comment>
<keyword evidence="6 9" id="KW-1133">Transmembrane helix</keyword>
<dbReference type="EMBL" id="JBHRSS010000003">
    <property type="protein sequence ID" value="MFC3102972.1"/>
    <property type="molecule type" value="Genomic_DNA"/>
</dbReference>
<keyword evidence="3" id="KW-1003">Cell membrane</keyword>
<proteinExistence type="inferred from homology"/>
<keyword evidence="4 9" id="KW-0997">Cell inner membrane</keyword>
<keyword evidence="2 9" id="KW-0813">Transport</keyword>
<keyword evidence="5 9" id="KW-0812">Transmembrane</keyword>
<reference evidence="12" key="1">
    <citation type="journal article" date="2019" name="Int. J. Syst. Evol. Microbiol.">
        <title>The Global Catalogue of Microorganisms (GCM) 10K type strain sequencing project: providing services to taxonomists for standard genome sequencing and annotation.</title>
        <authorList>
            <consortium name="The Broad Institute Genomics Platform"/>
            <consortium name="The Broad Institute Genome Sequencing Center for Infectious Disease"/>
            <person name="Wu L."/>
            <person name="Ma J."/>
        </authorList>
    </citation>
    <scope>NUCLEOTIDE SEQUENCE [LARGE SCALE GENOMIC DNA]</scope>
    <source>
        <strain evidence="12">KCTC 52640</strain>
    </source>
</reference>
<evidence type="ECO:0000256" key="9">
    <source>
        <dbReference type="RuleBase" id="RU369079"/>
    </source>
</evidence>